<dbReference type="InterPro" id="IPR036390">
    <property type="entry name" value="WH_DNA-bd_sf"/>
</dbReference>
<dbReference type="AlphaFoldDB" id="A0A9W8G325"/>
<gene>
    <name evidence="2" type="ORF">GGI25_005343</name>
</gene>
<comment type="caution">
    <text evidence="2">The sequence shown here is derived from an EMBL/GenBank/DDBJ whole genome shotgun (WGS) entry which is preliminary data.</text>
</comment>
<feature type="region of interest" description="Disordered" evidence="1">
    <location>
        <begin position="375"/>
        <end position="426"/>
    </location>
</feature>
<evidence type="ECO:0000256" key="1">
    <source>
        <dbReference type="SAM" id="MobiDB-lite"/>
    </source>
</evidence>
<feature type="compositionally biased region" description="Low complexity" evidence="1">
    <location>
        <begin position="620"/>
        <end position="639"/>
    </location>
</feature>
<feature type="compositionally biased region" description="Polar residues" evidence="1">
    <location>
        <begin position="129"/>
        <end position="142"/>
    </location>
</feature>
<feature type="region of interest" description="Disordered" evidence="1">
    <location>
        <begin position="108"/>
        <end position="142"/>
    </location>
</feature>
<proteinExistence type="predicted"/>
<evidence type="ECO:0008006" key="4">
    <source>
        <dbReference type="Google" id="ProtNLM"/>
    </source>
</evidence>
<dbReference type="OrthoDB" id="2587563at2759"/>
<evidence type="ECO:0000313" key="2">
    <source>
        <dbReference type="EMBL" id="KAJ2671844.1"/>
    </source>
</evidence>
<feature type="region of interest" description="Disordered" evidence="1">
    <location>
        <begin position="445"/>
        <end position="562"/>
    </location>
</feature>
<accession>A0A9W8G325</accession>
<feature type="region of interest" description="Disordered" evidence="1">
    <location>
        <begin position="613"/>
        <end position="677"/>
    </location>
</feature>
<dbReference type="Proteomes" id="UP001151518">
    <property type="component" value="Unassembled WGS sequence"/>
</dbReference>
<feature type="compositionally biased region" description="Basic and acidic residues" evidence="1">
    <location>
        <begin position="522"/>
        <end position="536"/>
    </location>
</feature>
<reference evidence="2" key="1">
    <citation type="submission" date="2022-07" db="EMBL/GenBank/DDBJ databases">
        <title>Phylogenomic reconstructions and comparative analyses of Kickxellomycotina fungi.</title>
        <authorList>
            <person name="Reynolds N.K."/>
            <person name="Stajich J.E."/>
            <person name="Barry K."/>
            <person name="Grigoriev I.V."/>
            <person name="Crous P."/>
            <person name="Smith M.E."/>
        </authorList>
    </citation>
    <scope>NUCLEOTIDE SEQUENCE</scope>
    <source>
        <strain evidence="2">NRRL 3115</strain>
    </source>
</reference>
<name>A0A9W8G325_9FUNG</name>
<sequence length="936" mass="101221">MSAPPKTPLLFVKLPRQLVDKLQTASPEELQLIIGGKERITTGSLCIGSMRYDVRYSAERAGTPPLLFQGGAPQTAAASGNWAQWTQRGKLVGKLTVLNKSKHSNQSIAVPAGSAAPAISPSGRRLRDSNQTSTTHDLNSANSGFGSEAAYASLLPAVSVQTSPPPSLSGSRGAPQKRPGILRQNREMLHDRLLHLLALAPIKEAHILERFNGPENVIVDTLGALGQKAGEESWVLQPEKYKNVDIESWPKYSPSEREKVIENALNAFDFLGLPADDPIRMSVLQTRRRLKDGIGSGNENSAEVPSVIKPATGHETPVAASKAVTKGPTVPSISLPKETPTLKRKAVRSVIAPTLVRKVQMEASKTAKRMAVAGAHPNNASNPAGGGESAPSTQLSLGAGGSKDQPPRSVNRQTKPAPLSGVKARAGYMDDDTNLLIRSAFTENSTKSQAIRSAGDVPRQQLGSAPNTAPNTAVASSFGIEAQTRNPRSSFRASRAGADVHMNTSRRRSSAERKSTNGWQDEPEHHTSSDVEAELHRHSRRKNRSPVAAGNSVREESGHLHVPVKSRPLHLESITVMSSQRQYQKPPYTVSAETGAAVSRVQERLAQEMISAEKRIPGLNNNNNNNSNSNSNNNSSSNSARPFQGANDVLVRRPRGPSLSPVVDQRSASPSPAPKVERAETIEDLQHLEKLLISTYAEYSQLRLRIDGHCAEFAPLAGELAAAQAACETARRKLLDERKMSETEREEGEEVPGDNSVARELGLAVDPVSSKCTPDGARLYWAESSKGGEAWISDSPEGVVGHGTDKAGLPCRMRRLLPEEARVLRASEAVVEKYAELDGSDVQRWVRRYLRLQSHIEQMSQELNSSYARIHDELLAQYDELREELGDSDVDDMLAECGEMGTEGGNLADYASAARTLTLDMYRDDVAATATTDLHM</sequence>
<feature type="region of interest" description="Disordered" evidence="1">
    <location>
        <begin position="317"/>
        <end position="337"/>
    </location>
</feature>
<feature type="compositionally biased region" description="Polar residues" evidence="1">
    <location>
        <begin position="483"/>
        <end position="492"/>
    </location>
</feature>
<protein>
    <recommendedName>
        <fullName evidence="4">RNA polymerase II elongation factor ELL N-terminal domain-containing protein</fullName>
    </recommendedName>
</protein>
<dbReference type="SUPFAM" id="SSF46785">
    <property type="entry name" value="Winged helix' DNA-binding domain"/>
    <property type="match status" value="1"/>
</dbReference>
<dbReference type="InterPro" id="IPR042065">
    <property type="entry name" value="E3_ELL-like"/>
</dbReference>
<dbReference type="Gene3D" id="1.10.10.2670">
    <property type="entry name" value="E3 ubiquitin-protein ligase"/>
    <property type="match status" value="1"/>
</dbReference>
<feature type="compositionally biased region" description="Polar residues" evidence="1">
    <location>
        <begin position="461"/>
        <end position="475"/>
    </location>
</feature>
<organism evidence="2 3">
    <name type="scientific">Coemansia spiralis</name>
    <dbReference type="NCBI Taxonomy" id="417178"/>
    <lineage>
        <taxon>Eukaryota</taxon>
        <taxon>Fungi</taxon>
        <taxon>Fungi incertae sedis</taxon>
        <taxon>Zoopagomycota</taxon>
        <taxon>Kickxellomycotina</taxon>
        <taxon>Kickxellomycetes</taxon>
        <taxon>Kickxellales</taxon>
        <taxon>Kickxellaceae</taxon>
        <taxon>Coemansia</taxon>
    </lineage>
</organism>
<feature type="compositionally biased region" description="Low complexity" evidence="1">
    <location>
        <begin position="108"/>
        <end position="123"/>
    </location>
</feature>
<dbReference type="EMBL" id="JANBTW010000093">
    <property type="protein sequence ID" value="KAJ2671844.1"/>
    <property type="molecule type" value="Genomic_DNA"/>
</dbReference>
<evidence type="ECO:0000313" key="3">
    <source>
        <dbReference type="Proteomes" id="UP001151518"/>
    </source>
</evidence>